<feature type="non-terminal residue" evidence="1">
    <location>
        <position position="105"/>
    </location>
</feature>
<comment type="caution">
    <text evidence="1">The sequence shown here is derived from an EMBL/GenBank/DDBJ whole genome shotgun (WGS) entry which is preliminary data.</text>
</comment>
<sequence length="105" mass="11601">EGGSGFSRRRLWVLKKELLGSQEGGSGFQRRRLWVLKKEVPRFPAWSGCKNMLEHGECFFSLCLRGFPPGTPVSFHSPKTCMALDKGIGLRTGLGPCYTVAAHCS</sequence>
<name>A0A9D3MJ18_ANGAN</name>
<protein>
    <submittedName>
        <fullName evidence="1">Uncharacterized protein</fullName>
    </submittedName>
</protein>
<accession>A0A9D3MJ18</accession>
<dbReference type="EMBL" id="JAFIRN010000004">
    <property type="protein sequence ID" value="KAG5849729.1"/>
    <property type="molecule type" value="Genomic_DNA"/>
</dbReference>
<evidence type="ECO:0000313" key="1">
    <source>
        <dbReference type="EMBL" id="KAG5849729.1"/>
    </source>
</evidence>
<keyword evidence="2" id="KW-1185">Reference proteome</keyword>
<dbReference type="AlphaFoldDB" id="A0A9D3MJ18"/>
<proteinExistence type="predicted"/>
<organism evidence="1 2">
    <name type="scientific">Anguilla anguilla</name>
    <name type="common">European freshwater eel</name>
    <name type="synonym">Muraena anguilla</name>
    <dbReference type="NCBI Taxonomy" id="7936"/>
    <lineage>
        <taxon>Eukaryota</taxon>
        <taxon>Metazoa</taxon>
        <taxon>Chordata</taxon>
        <taxon>Craniata</taxon>
        <taxon>Vertebrata</taxon>
        <taxon>Euteleostomi</taxon>
        <taxon>Actinopterygii</taxon>
        <taxon>Neopterygii</taxon>
        <taxon>Teleostei</taxon>
        <taxon>Anguilliformes</taxon>
        <taxon>Anguillidae</taxon>
        <taxon>Anguilla</taxon>
    </lineage>
</organism>
<evidence type="ECO:0000313" key="2">
    <source>
        <dbReference type="Proteomes" id="UP001044222"/>
    </source>
</evidence>
<reference evidence="1" key="1">
    <citation type="submission" date="2021-01" db="EMBL/GenBank/DDBJ databases">
        <title>A chromosome-scale assembly of European eel, Anguilla anguilla.</title>
        <authorList>
            <person name="Henkel C."/>
            <person name="Jong-Raadsen S.A."/>
            <person name="Dufour S."/>
            <person name="Weltzien F.-A."/>
            <person name="Palstra A.P."/>
            <person name="Pelster B."/>
            <person name="Spaink H.P."/>
            <person name="Van Den Thillart G.E."/>
            <person name="Jansen H."/>
            <person name="Zahm M."/>
            <person name="Klopp C."/>
            <person name="Cedric C."/>
            <person name="Louis A."/>
            <person name="Berthelot C."/>
            <person name="Parey E."/>
            <person name="Roest Crollius H."/>
            <person name="Montfort J."/>
            <person name="Robinson-Rechavi M."/>
            <person name="Bucao C."/>
            <person name="Bouchez O."/>
            <person name="Gislard M."/>
            <person name="Lluch J."/>
            <person name="Milhes M."/>
            <person name="Lampietro C."/>
            <person name="Lopez Roques C."/>
            <person name="Donnadieu C."/>
            <person name="Braasch I."/>
            <person name="Desvignes T."/>
            <person name="Postlethwait J."/>
            <person name="Bobe J."/>
            <person name="Guiguen Y."/>
            <person name="Dirks R."/>
        </authorList>
    </citation>
    <scope>NUCLEOTIDE SEQUENCE</scope>
    <source>
        <strain evidence="1">Tag_6206</strain>
        <tissue evidence="1">Liver</tissue>
    </source>
</reference>
<gene>
    <name evidence="1" type="ORF">ANANG_G00074810</name>
</gene>
<dbReference type="Proteomes" id="UP001044222">
    <property type="component" value="Unassembled WGS sequence"/>
</dbReference>